<organism evidence="2 3">
    <name type="scientific">Streptomyces broussonetiae</name>
    <dbReference type="NCBI Taxonomy" id="2686304"/>
    <lineage>
        <taxon>Bacteria</taxon>
        <taxon>Bacillati</taxon>
        <taxon>Actinomycetota</taxon>
        <taxon>Actinomycetes</taxon>
        <taxon>Kitasatosporales</taxon>
        <taxon>Streptomycetaceae</taxon>
        <taxon>Streptomyces</taxon>
    </lineage>
</organism>
<sequence>MTPPAGRAAFRAALRAQPAEPPDPATVGGAAPPAWAWHLATALHGLLPSDVADDWAGRLHTVLAQPAPAGLYAVHRWQAGTVLPLLARTVHAQDTAAVTALAGLHTSAEGGTPAGRDRWRPALTAVLLRLHDAAYDRSSAYAQSHTGARDFALANGFSAAEADTYGHEYARLSSDANARAFAESHAQALGEALTDAYATGSPEAYADTWPGAQARAVVRAVAGTAPPGGAASAAVRLADGLVTALRPGEDPASRGASGRRVPPADPSPAPTHRPRRTD</sequence>
<protein>
    <recommendedName>
        <fullName evidence="4">SpcZ</fullName>
    </recommendedName>
</protein>
<evidence type="ECO:0000313" key="3">
    <source>
        <dbReference type="Proteomes" id="UP001585080"/>
    </source>
</evidence>
<feature type="region of interest" description="Disordered" evidence="1">
    <location>
        <begin position="245"/>
        <end position="278"/>
    </location>
</feature>
<proteinExistence type="predicted"/>
<evidence type="ECO:0000313" key="2">
    <source>
        <dbReference type="EMBL" id="MFB8774896.1"/>
    </source>
</evidence>
<accession>A0ABV5EDH9</accession>
<dbReference type="EMBL" id="JAYMRP010000016">
    <property type="protein sequence ID" value="MFB8774896.1"/>
    <property type="molecule type" value="Genomic_DNA"/>
</dbReference>
<comment type="caution">
    <text evidence="2">The sequence shown here is derived from an EMBL/GenBank/DDBJ whole genome shotgun (WGS) entry which is preliminary data.</text>
</comment>
<dbReference type="Proteomes" id="UP001585080">
    <property type="component" value="Unassembled WGS sequence"/>
</dbReference>
<evidence type="ECO:0000256" key="1">
    <source>
        <dbReference type="SAM" id="MobiDB-lite"/>
    </source>
</evidence>
<gene>
    <name evidence="2" type="ORF">VSS16_19545</name>
</gene>
<keyword evidence="3" id="KW-1185">Reference proteome</keyword>
<reference evidence="2 3" key="1">
    <citation type="submission" date="2024-01" db="EMBL/GenBank/DDBJ databases">
        <title>Genome mining of biosynthetic gene clusters to explore secondary metabolites of Streptomyces sp.</title>
        <authorList>
            <person name="Baig A."/>
            <person name="Ajitkumar Shintre N."/>
            <person name="Kumar H."/>
            <person name="Anbarasu A."/>
            <person name="Ramaiah S."/>
        </authorList>
    </citation>
    <scope>NUCLEOTIDE SEQUENCE [LARGE SCALE GENOMIC DNA]</scope>
    <source>
        <strain evidence="2 3">A57</strain>
    </source>
</reference>
<dbReference type="RefSeq" id="WP_376733582.1">
    <property type="nucleotide sequence ID" value="NZ_JAYMRP010000016.1"/>
</dbReference>
<evidence type="ECO:0008006" key="4">
    <source>
        <dbReference type="Google" id="ProtNLM"/>
    </source>
</evidence>
<name>A0ABV5EDH9_9ACTN</name>